<gene>
    <name evidence="3" type="ORF">ATOP_05620</name>
</gene>
<evidence type="ECO:0000259" key="1">
    <source>
        <dbReference type="Pfam" id="PF08348"/>
    </source>
</evidence>
<dbReference type="AlphaFoldDB" id="A0AAV5AZ77"/>
<dbReference type="PANTHER" id="PTHR35568">
    <property type="entry name" value="TRANSCRIPTIONAL REGULATOR DAUR"/>
    <property type="match status" value="1"/>
</dbReference>
<dbReference type="EMBL" id="BQKC01000001">
    <property type="protein sequence ID" value="GJM54907.1"/>
    <property type="molecule type" value="Genomic_DNA"/>
</dbReference>
<evidence type="ECO:0008006" key="5">
    <source>
        <dbReference type="Google" id="ProtNLM"/>
    </source>
</evidence>
<dbReference type="InterPro" id="IPR039445">
    <property type="entry name" value="DauR-like_HTH"/>
</dbReference>
<evidence type="ECO:0000259" key="2">
    <source>
        <dbReference type="Pfam" id="PF13309"/>
    </source>
</evidence>
<dbReference type="InterPro" id="IPR039446">
    <property type="entry name" value="DauR-like"/>
</dbReference>
<protein>
    <recommendedName>
        <fullName evidence="5">Transcriptional regulator YheO</fullName>
    </recommendedName>
</protein>
<sequence>MTSARIEFLSRLAKGLAAQFGPNCEVVIHDLEAADPQHTVVAIENGHVSGRFIGDGPSNVVLQSLSGDPRALQDRYAYITRTEDGRILKSSTVFYRDDDGRPTALLSINFDITMLVAAQNSIGTLTAHEASAEENAPTIPHNVSDLLDDLIEQSVRLVGKPVALMNKAERIKAIGFLNDSGAFLVRQSSQKVCSYFGISKYTLYSYLDEAKAAAEGAKDDGGR</sequence>
<dbReference type="RefSeq" id="WP_251164049.1">
    <property type="nucleotide sequence ID" value="NZ_BQKC01000001.1"/>
</dbReference>
<dbReference type="Pfam" id="PF08348">
    <property type="entry name" value="PAS_6"/>
    <property type="match status" value="1"/>
</dbReference>
<keyword evidence="4" id="KW-1185">Reference proteome</keyword>
<accession>A0AAV5AZ77</accession>
<dbReference type="InterPro" id="IPR013559">
    <property type="entry name" value="YheO"/>
</dbReference>
<comment type="caution">
    <text evidence="3">The sequence shown here is derived from an EMBL/GenBank/DDBJ whole genome shotgun (WGS) entry which is preliminary data.</text>
</comment>
<feature type="domain" description="Transcriptional regulator DauR-like HTH" evidence="2">
    <location>
        <begin position="147"/>
        <end position="208"/>
    </location>
</feature>
<organism evidence="3 4">
    <name type="scientific">Granulimonas faecalis</name>
    <dbReference type="NCBI Taxonomy" id="2894155"/>
    <lineage>
        <taxon>Bacteria</taxon>
        <taxon>Bacillati</taxon>
        <taxon>Actinomycetota</taxon>
        <taxon>Coriobacteriia</taxon>
        <taxon>Coriobacteriales</taxon>
        <taxon>Kribbibacteriaceae</taxon>
        <taxon>Granulimonas</taxon>
    </lineage>
</organism>
<proteinExistence type="predicted"/>
<dbReference type="PANTHER" id="PTHR35568:SF1">
    <property type="entry name" value="TRANSCRIPTIONAL REGULATOR DAUR"/>
    <property type="match status" value="1"/>
</dbReference>
<dbReference type="Proteomes" id="UP001055025">
    <property type="component" value="Unassembled WGS sequence"/>
</dbReference>
<evidence type="ECO:0000313" key="4">
    <source>
        <dbReference type="Proteomes" id="UP001055025"/>
    </source>
</evidence>
<name>A0AAV5AZ77_9ACTN</name>
<reference evidence="3" key="1">
    <citation type="journal article" date="2022" name="Int. J. Syst. Evol. Microbiol.">
        <title>Granulimonas faecalis gen. nov., sp. nov., and Leptogranulimonas caecicola gen. nov., sp. nov., novel lactate-producing Atopobiaceae bacteria isolated from mouse intestines, and an emended description of the family Atopobiaceae.</title>
        <authorList>
            <person name="Morinaga K."/>
            <person name="Kusada H."/>
            <person name="Sakamoto S."/>
            <person name="Murakami T."/>
            <person name="Toyoda A."/>
            <person name="Mori H."/>
            <person name="Meng X.Y."/>
            <person name="Takashino M."/>
            <person name="Murotomi K."/>
            <person name="Tamaki H."/>
        </authorList>
    </citation>
    <scope>NUCLEOTIDE SEQUENCE</scope>
    <source>
        <strain evidence="3">OPF53</strain>
    </source>
</reference>
<dbReference type="Pfam" id="PF13309">
    <property type="entry name" value="HTH_22"/>
    <property type="match status" value="1"/>
</dbReference>
<evidence type="ECO:0000313" key="3">
    <source>
        <dbReference type="EMBL" id="GJM54907.1"/>
    </source>
</evidence>
<feature type="domain" description="YheO-like" evidence="1">
    <location>
        <begin position="7"/>
        <end position="120"/>
    </location>
</feature>